<evidence type="ECO:0000256" key="2">
    <source>
        <dbReference type="SAM" id="SignalP"/>
    </source>
</evidence>
<dbReference type="RefSeq" id="WP_188657379.1">
    <property type="nucleotide sequence ID" value="NZ_BMKF01000001.1"/>
</dbReference>
<proteinExistence type="predicted"/>
<accession>A0ABQ1JD12</accession>
<sequence length="49" mass="5014">MKKPLLALLFAMGAVGTSALAACDSNDGPLEEAGEEMDEAADDVEDSVD</sequence>
<comment type="caution">
    <text evidence="3">The sequence shown here is derived from an EMBL/GenBank/DDBJ whole genome shotgun (WGS) entry which is preliminary data.</text>
</comment>
<feature type="signal peptide" evidence="2">
    <location>
        <begin position="1"/>
        <end position="21"/>
    </location>
</feature>
<keyword evidence="4" id="KW-1185">Reference proteome</keyword>
<gene>
    <name evidence="3" type="ORF">GCM10011503_10400</name>
</gene>
<protein>
    <recommendedName>
        <fullName evidence="5">Entericidin</fullName>
    </recommendedName>
</protein>
<dbReference type="EMBL" id="BMKF01000001">
    <property type="protein sequence ID" value="GGB63614.1"/>
    <property type="molecule type" value="Genomic_DNA"/>
</dbReference>
<feature type="chain" id="PRO_5046069598" description="Entericidin" evidence="2">
    <location>
        <begin position="22"/>
        <end position="49"/>
    </location>
</feature>
<evidence type="ECO:0000313" key="4">
    <source>
        <dbReference type="Proteomes" id="UP000628854"/>
    </source>
</evidence>
<dbReference type="Proteomes" id="UP000628854">
    <property type="component" value="Unassembled WGS sequence"/>
</dbReference>
<name>A0ABQ1JD12_9PROT</name>
<feature type="region of interest" description="Disordered" evidence="1">
    <location>
        <begin position="25"/>
        <end position="49"/>
    </location>
</feature>
<evidence type="ECO:0008006" key="5">
    <source>
        <dbReference type="Google" id="ProtNLM"/>
    </source>
</evidence>
<organism evidence="3 4">
    <name type="scientific">Henriciella pelagia</name>
    <dbReference type="NCBI Taxonomy" id="1977912"/>
    <lineage>
        <taxon>Bacteria</taxon>
        <taxon>Pseudomonadati</taxon>
        <taxon>Pseudomonadota</taxon>
        <taxon>Alphaproteobacteria</taxon>
        <taxon>Hyphomonadales</taxon>
        <taxon>Hyphomonadaceae</taxon>
        <taxon>Henriciella</taxon>
    </lineage>
</organism>
<feature type="compositionally biased region" description="Acidic residues" evidence="1">
    <location>
        <begin position="29"/>
        <end position="49"/>
    </location>
</feature>
<reference evidence="4" key="1">
    <citation type="journal article" date="2019" name="Int. J. Syst. Evol. Microbiol.">
        <title>The Global Catalogue of Microorganisms (GCM) 10K type strain sequencing project: providing services to taxonomists for standard genome sequencing and annotation.</title>
        <authorList>
            <consortium name="The Broad Institute Genomics Platform"/>
            <consortium name="The Broad Institute Genome Sequencing Center for Infectious Disease"/>
            <person name="Wu L."/>
            <person name="Ma J."/>
        </authorList>
    </citation>
    <scope>NUCLEOTIDE SEQUENCE [LARGE SCALE GENOMIC DNA]</scope>
    <source>
        <strain evidence="4">CGMCC 1.15928</strain>
    </source>
</reference>
<evidence type="ECO:0000313" key="3">
    <source>
        <dbReference type="EMBL" id="GGB63614.1"/>
    </source>
</evidence>
<evidence type="ECO:0000256" key="1">
    <source>
        <dbReference type="SAM" id="MobiDB-lite"/>
    </source>
</evidence>
<dbReference type="PROSITE" id="PS51257">
    <property type="entry name" value="PROKAR_LIPOPROTEIN"/>
    <property type="match status" value="1"/>
</dbReference>
<keyword evidence="2" id="KW-0732">Signal</keyword>